<comment type="pathway">
    <text evidence="1">Carbohydrate degradation; pentose phosphate pathway; D-ribulose 5-phosphate from D-glucose 6-phosphate (oxidative stage): step 1/3.</text>
</comment>
<dbReference type="PANTHER" id="PTHR23429">
    <property type="entry name" value="GLUCOSE-6-PHOSPHATE 1-DEHYDROGENASE G6PD"/>
    <property type="match status" value="1"/>
</dbReference>
<evidence type="ECO:0000259" key="8">
    <source>
        <dbReference type="Pfam" id="PF00479"/>
    </source>
</evidence>
<evidence type="ECO:0000256" key="6">
    <source>
        <dbReference type="ARBA" id="ARBA00023277"/>
    </source>
</evidence>
<dbReference type="GO" id="GO:0009051">
    <property type="term" value="P:pentose-phosphate shunt, oxidative branch"/>
    <property type="evidence" value="ECO:0007669"/>
    <property type="project" value="TreeGrafter"/>
</dbReference>
<dbReference type="Gene3D" id="3.30.360.10">
    <property type="entry name" value="Dihydrodipicolinate Reductase, domain 2"/>
    <property type="match status" value="1"/>
</dbReference>
<dbReference type="GO" id="GO:0050661">
    <property type="term" value="F:NADP binding"/>
    <property type="evidence" value="ECO:0007669"/>
    <property type="project" value="InterPro"/>
</dbReference>
<organism evidence="10 11">
    <name type="scientific">Trypanosoma conorhini</name>
    <dbReference type="NCBI Taxonomy" id="83891"/>
    <lineage>
        <taxon>Eukaryota</taxon>
        <taxon>Discoba</taxon>
        <taxon>Euglenozoa</taxon>
        <taxon>Kinetoplastea</taxon>
        <taxon>Metakinetoplastina</taxon>
        <taxon>Trypanosomatida</taxon>
        <taxon>Trypanosomatidae</taxon>
        <taxon>Trypanosoma</taxon>
    </lineage>
</organism>
<name>A0A422NHS1_9TRYP</name>
<evidence type="ECO:0000256" key="4">
    <source>
        <dbReference type="ARBA" id="ARBA00022857"/>
    </source>
</evidence>
<gene>
    <name evidence="10" type="ORF">Tco025E_07869</name>
</gene>
<evidence type="ECO:0000256" key="5">
    <source>
        <dbReference type="ARBA" id="ARBA00023002"/>
    </source>
</evidence>
<evidence type="ECO:0000256" key="3">
    <source>
        <dbReference type="ARBA" id="ARBA00022526"/>
    </source>
</evidence>
<proteinExistence type="predicted"/>
<keyword evidence="11" id="KW-1185">Reference proteome</keyword>
<feature type="region of interest" description="Disordered" evidence="7">
    <location>
        <begin position="1"/>
        <end position="44"/>
    </location>
</feature>
<feature type="domain" description="Glucose-6-phosphate dehydrogenase C-terminal" evidence="9">
    <location>
        <begin position="99"/>
        <end position="147"/>
    </location>
</feature>
<sequence length="165" mass="18408">MRRYARWSTPSKGRSRAETVSSTWPCHPPSSRTRAEASTKGRCSGPGPGWVRLIVEKPFGKDTGTSQQPSRQLEPLFDESQLFRFGYRLGKEMVQNIVVTRFANRVFRAPWISNITACVRITLKETIGTAGRGGCFDSIGIMHAVAQKPPHADLFFIDRGKSRAP</sequence>
<evidence type="ECO:0000256" key="7">
    <source>
        <dbReference type="SAM" id="MobiDB-lite"/>
    </source>
</evidence>
<keyword evidence="5" id="KW-0560">Oxidoreductase</keyword>
<evidence type="ECO:0000259" key="9">
    <source>
        <dbReference type="Pfam" id="PF02781"/>
    </source>
</evidence>
<dbReference type="RefSeq" id="XP_029225162.1">
    <property type="nucleotide sequence ID" value="XM_029374728.1"/>
</dbReference>
<keyword evidence="4" id="KW-0521">NADP</keyword>
<protein>
    <recommendedName>
        <fullName evidence="2">glucose-6-phosphate dehydrogenase (NADP(+))</fullName>
        <ecNumber evidence="2">1.1.1.49</ecNumber>
    </recommendedName>
</protein>
<evidence type="ECO:0000256" key="1">
    <source>
        <dbReference type="ARBA" id="ARBA00004937"/>
    </source>
</evidence>
<dbReference type="Proteomes" id="UP000284403">
    <property type="component" value="Unassembled WGS sequence"/>
</dbReference>
<dbReference type="EMBL" id="MKKU01000655">
    <property type="protein sequence ID" value="RNF05001.1"/>
    <property type="molecule type" value="Genomic_DNA"/>
</dbReference>
<dbReference type="Pfam" id="PF02781">
    <property type="entry name" value="G6PD_C"/>
    <property type="match status" value="1"/>
</dbReference>
<dbReference type="EC" id="1.1.1.49" evidence="2"/>
<reference evidence="10 11" key="1">
    <citation type="journal article" date="2018" name="BMC Genomics">
        <title>Genomic comparison of Trypanosoma conorhini and Trypanosoma rangeli to Trypanosoma cruzi strains of high and low virulence.</title>
        <authorList>
            <person name="Bradwell K.R."/>
            <person name="Koparde V.N."/>
            <person name="Matveyev A.V."/>
            <person name="Serrano M.G."/>
            <person name="Alves J.M."/>
            <person name="Parikh H."/>
            <person name="Huang B."/>
            <person name="Lee V."/>
            <person name="Espinosa-Alvarez O."/>
            <person name="Ortiz P.A."/>
            <person name="Costa-Martins A.G."/>
            <person name="Teixeira M.M."/>
            <person name="Buck G.A."/>
        </authorList>
    </citation>
    <scope>NUCLEOTIDE SEQUENCE [LARGE SCALE GENOMIC DNA]</scope>
    <source>
        <strain evidence="10 11">025E</strain>
    </source>
</reference>
<dbReference type="InterPro" id="IPR001282">
    <property type="entry name" value="G6P_DH"/>
</dbReference>
<comment type="caution">
    <text evidence="10">The sequence shown here is derived from an EMBL/GenBank/DDBJ whole genome shotgun (WGS) entry which is preliminary data.</text>
</comment>
<dbReference type="OrthoDB" id="60984at2759"/>
<keyword evidence="6" id="KW-0119">Carbohydrate metabolism</keyword>
<dbReference type="InterPro" id="IPR022675">
    <property type="entry name" value="G6P_DH_C"/>
</dbReference>
<dbReference type="SUPFAM" id="SSF51735">
    <property type="entry name" value="NAD(P)-binding Rossmann-fold domains"/>
    <property type="match status" value="1"/>
</dbReference>
<accession>A0A422NHS1</accession>
<dbReference type="AlphaFoldDB" id="A0A422NHS1"/>
<feature type="domain" description="Glucose-6-phosphate dehydrogenase NAD-binding" evidence="8">
    <location>
        <begin position="46"/>
        <end position="96"/>
    </location>
</feature>
<feature type="compositionally biased region" description="Polar residues" evidence="7">
    <location>
        <begin position="8"/>
        <end position="24"/>
    </location>
</feature>
<dbReference type="InterPro" id="IPR022674">
    <property type="entry name" value="G6P_DH_NAD-bd"/>
</dbReference>
<dbReference type="Gene3D" id="3.40.50.720">
    <property type="entry name" value="NAD(P)-binding Rossmann-like Domain"/>
    <property type="match status" value="1"/>
</dbReference>
<keyword evidence="3" id="KW-0313">Glucose metabolism</keyword>
<dbReference type="PRINTS" id="PR00079">
    <property type="entry name" value="G6PDHDRGNASE"/>
</dbReference>
<dbReference type="PANTHER" id="PTHR23429:SF0">
    <property type="entry name" value="GLUCOSE-6-PHOSPHATE 1-DEHYDROGENASE"/>
    <property type="match status" value="1"/>
</dbReference>
<dbReference type="SUPFAM" id="SSF55347">
    <property type="entry name" value="Glyceraldehyde-3-phosphate dehydrogenase-like, C-terminal domain"/>
    <property type="match status" value="1"/>
</dbReference>
<evidence type="ECO:0000256" key="2">
    <source>
        <dbReference type="ARBA" id="ARBA00013019"/>
    </source>
</evidence>
<dbReference type="GO" id="GO:0004345">
    <property type="term" value="F:glucose-6-phosphate dehydrogenase activity"/>
    <property type="evidence" value="ECO:0007669"/>
    <property type="project" value="UniProtKB-EC"/>
</dbReference>
<dbReference type="GeneID" id="40321480"/>
<dbReference type="GO" id="GO:0006006">
    <property type="term" value="P:glucose metabolic process"/>
    <property type="evidence" value="ECO:0007669"/>
    <property type="project" value="UniProtKB-KW"/>
</dbReference>
<dbReference type="InterPro" id="IPR036291">
    <property type="entry name" value="NAD(P)-bd_dom_sf"/>
</dbReference>
<dbReference type="Pfam" id="PF00479">
    <property type="entry name" value="G6PD_N"/>
    <property type="match status" value="1"/>
</dbReference>
<evidence type="ECO:0000313" key="10">
    <source>
        <dbReference type="EMBL" id="RNF05001.1"/>
    </source>
</evidence>
<evidence type="ECO:0000313" key="11">
    <source>
        <dbReference type="Proteomes" id="UP000284403"/>
    </source>
</evidence>